<evidence type="ECO:0000313" key="2">
    <source>
        <dbReference type="EMBL" id="KAF8870069.1"/>
    </source>
</evidence>
<feature type="transmembrane region" description="Helical" evidence="1">
    <location>
        <begin position="122"/>
        <end position="143"/>
    </location>
</feature>
<proteinExistence type="predicted"/>
<protein>
    <submittedName>
        <fullName evidence="2">Uncharacterized protein</fullName>
    </submittedName>
</protein>
<dbReference type="Proteomes" id="UP000724874">
    <property type="component" value="Unassembled WGS sequence"/>
</dbReference>
<evidence type="ECO:0000256" key="1">
    <source>
        <dbReference type="SAM" id="Phobius"/>
    </source>
</evidence>
<keyword evidence="1" id="KW-1133">Transmembrane helix</keyword>
<comment type="caution">
    <text evidence="2">The sequence shown here is derived from an EMBL/GenBank/DDBJ whole genome shotgun (WGS) entry which is preliminary data.</text>
</comment>
<dbReference type="AlphaFoldDB" id="A0A9P5N719"/>
<keyword evidence="1" id="KW-0472">Membrane</keyword>
<feature type="transmembrane region" description="Helical" evidence="1">
    <location>
        <begin position="85"/>
        <end position="106"/>
    </location>
</feature>
<organism evidence="2 3">
    <name type="scientific">Gymnopilus junonius</name>
    <name type="common">Spectacular rustgill mushroom</name>
    <name type="synonym">Gymnopilus spectabilis subsp. junonius</name>
    <dbReference type="NCBI Taxonomy" id="109634"/>
    <lineage>
        <taxon>Eukaryota</taxon>
        <taxon>Fungi</taxon>
        <taxon>Dikarya</taxon>
        <taxon>Basidiomycota</taxon>
        <taxon>Agaricomycotina</taxon>
        <taxon>Agaricomycetes</taxon>
        <taxon>Agaricomycetidae</taxon>
        <taxon>Agaricales</taxon>
        <taxon>Agaricineae</taxon>
        <taxon>Hymenogastraceae</taxon>
        <taxon>Gymnopilus</taxon>
    </lineage>
</organism>
<accession>A0A9P5N719</accession>
<evidence type="ECO:0000313" key="3">
    <source>
        <dbReference type="Proteomes" id="UP000724874"/>
    </source>
</evidence>
<name>A0A9P5N719_GYMJU</name>
<dbReference type="EMBL" id="JADNYJ010000381">
    <property type="protein sequence ID" value="KAF8870069.1"/>
    <property type="molecule type" value="Genomic_DNA"/>
</dbReference>
<keyword evidence="3" id="KW-1185">Reference proteome</keyword>
<gene>
    <name evidence="2" type="ORF">CPB84DRAFT_904076</name>
</gene>
<reference evidence="2" key="1">
    <citation type="submission" date="2020-11" db="EMBL/GenBank/DDBJ databases">
        <authorList>
            <consortium name="DOE Joint Genome Institute"/>
            <person name="Ahrendt S."/>
            <person name="Riley R."/>
            <person name="Andreopoulos W."/>
            <person name="LaButti K."/>
            <person name="Pangilinan J."/>
            <person name="Ruiz-duenas F.J."/>
            <person name="Barrasa J.M."/>
            <person name="Sanchez-Garcia M."/>
            <person name="Camarero S."/>
            <person name="Miyauchi S."/>
            <person name="Serrano A."/>
            <person name="Linde D."/>
            <person name="Babiker R."/>
            <person name="Drula E."/>
            <person name="Ayuso-Fernandez I."/>
            <person name="Pacheco R."/>
            <person name="Padilla G."/>
            <person name="Ferreira P."/>
            <person name="Barriuso J."/>
            <person name="Kellner H."/>
            <person name="Castanera R."/>
            <person name="Alfaro M."/>
            <person name="Ramirez L."/>
            <person name="Pisabarro A.G."/>
            <person name="Kuo A."/>
            <person name="Tritt A."/>
            <person name="Lipzen A."/>
            <person name="He G."/>
            <person name="Yan M."/>
            <person name="Ng V."/>
            <person name="Cullen D."/>
            <person name="Martin F."/>
            <person name="Rosso M.-N."/>
            <person name="Henrissat B."/>
            <person name="Hibbett D."/>
            <person name="Martinez A.T."/>
            <person name="Grigoriev I.V."/>
        </authorList>
    </citation>
    <scope>NUCLEOTIDE SEQUENCE</scope>
    <source>
        <strain evidence="2">AH 44721</strain>
    </source>
</reference>
<keyword evidence="1" id="KW-0812">Transmembrane</keyword>
<sequence>MRVSAHRVRTKGPSEFQIAQTFEGSRYGNRNKDQALYRRTSVCYFSDHLIDCKLVWIVMVTLTNNNRAGLLAAHFGLGCCARYHICHLSFIVTASRPGLIIFLALLRCRWTTHNMDPLDSHFYVSVPALQLPIVALLIIINHLQRSLSTTKWSSSYMKEAGSSLG</sequence>